<sequence length="204" mass="22534">MGCVTVGLVPGDERALAYTSRKQSRCLTLAFFNGLPPFSLSCRACQCDVSFQQIHQSNLVHESTHGCVSIQCMQPVLFLDSQMASRRLDKKPNFTDDELAALDAVGKVTYADLFGARKSRPLPMPPSREQIERELKAAMKSLEINEETLHSQRTLFKKGTRRSEAAEDTAEAMVDESLRRVKKLEGQLAALKAQEEAGGMGEKG</sequence>
<reference evidence="1" key="1">
    <citation type="submission" date="2017-08" db="EMBL/GenBank/DDBJ databases">
        <authorList>
            <person name="Polle J.E."/>
            <person name="Barry K."/>
            <person name="Cushman J."/>
            <person name="Schmutz J."/>
            <person name="Tran D."/>
            <person name="Hathwaick L.T."/>
            <person name="Yim W.C."/>
            <person name="Jenkins J."/>
            <person name="Mckie-Krisberg Z.M."/>
            <person name="Prochnik S."/>
            <person name="Lindquist E."/>
            <person name="Dockter R.B."/>
            <person name="Adam C."/>
            <person name="Molina H."/>
            <person name="Bunkerborg J."/>
            <person name="Jin E."/>
            <person name="Buchheim M."/>
            <person name="Magnuson J."/>
        </authorList>
    </citation>
    <scope>NUCLEOTIDE SEQUENCE</scope>
    <source>
        <strain evidence="1">CCAP 19/18</strain>
    </source>
</reference>
<keyword evidence="2" id="KW-1185">Reference proteome</keyword>
<protein>
    <submittedName>
        <fullName evidence="1">Uncharacterized protein</fullName>
    </submittedName>
</protein>
<evidence type="ECO:0000313" key="2">
    <source>
        <dbReference type="Proteomes" id="UP000815325"/>
    </source>
</evidence>
<organism evidence="1 2">
    <name type="scientific">Dunaliella salina</name>
    <name type="common">Green alga</name>
    <name type="synonym">Protococcus salinus</name>
    <dbReference type="NCBI Taxonomy" id="3046"/>
    <lineage>
        <taxon>Eukaryota</taxon>
        <taxon>Viridiplantae</taxon>
        <taxon>Chlorophyta</taxon>
        <taxon>core chlorophytes</taxon>
        <taxon>Chlorophyceae</taxon>
        <taxon>CS clade</taxon>
        <taxon>Chlamydomonadales</taxon>
        <taxon>Dunaliellaceae</taxon>
        <taxon>Dunaliella</taxon>
    </lineage>
</organism>
<dbReference type="Proteomes" id="UP000815325">
    <property type="component" value="Unassembled WGS sequence"/>
</dbReference>
<comment type="caution">
    <text evidence="1">The sequence shown here is derived from an EMBL/GenBank/DDBJ whole genome shotgun (WGS) entry which is preliminary data.</text>
</comment>
<evidence type="ECO:0000313" key="1">
    <source>
        <dbReference type="EMBL" id="KAF5843846.1"/>
    </source>
</evidence>
<accession>A0ABQ7HAJ6</accession>
<gene>
    <name evidence="1" type="ORF">DUNSADRAFT_5084</name>
</gene>
<proteinExistence type="predicted"/>
<name>A0ABQ7HAJ6_DUNSA</name>
<dbReference type="EMBL" id="MU069437">
    <property type="protein sequence ID" value="KAF5843846.1"/>
    <property type="molecule type" value="Genomic_DNA"/>
</dbReference>